<gene>
    <name evidence="2" type="ORF">M9Y10_029955</name>
</gene>
<accession>A0ABR2KNS4</accession>
<sequence length="119" mass="13942">MGRRGKDWKKIKAFSIMLDQEILTIDLDSREKINKDIDINIKLKISKNRIAQEDNNTDSNEQNKQPDEIVQQKSDDFSTIDDPFFERQCFLMDFDDASLINDSFLFGCDTDSITDFDDY</sequence>
<comment type="caution">
    <text evidence="2">The sequence shown here is derived from an EMBL/GenBank/DDBJ whole genome shotgun (WGS) entry which is preliminary data.</text>
</comment>
<feature type="compositionally biased region" description="Polar residues" evidence="1">
    <location>
        <begin position="53"/>
        <end position="63"/>
    </location>
</feature>
<feature type="region of interest" description="Disordered" evidence="1">
    <location>
        <begin position="50"/>
        <end position="79"/>
    </location>
</feature>
<dbReference type="Proteomes" id="UP001470230">
    <property type="component" value="Unassembled WGS sequence"/>
</dbReference>
<organism evidence="2 3">
    <name type="scientific">Tritrichomonas musculus</name>
    <dbReference type="NCBI Taxonomy" id="1915356"/>
    <lineage>
        <taxon>Eukaryota</taxon>
        <taxon>Metamonada</taxon>
        <taxon>Parabasalia</taxon>
        <taxon>Tritrichomonadida</taxon>
        <taxon>Tritrichomonadidae</taxon>
        <taxon>Tritrichomonas</taxon>
    </lineage>
</organism>
<evidence type="ECO:0000313" key="3">
    <source>
        <dbReference type="Proteomes" id="UP001470230"/>
    </source>
</evidence>
<proteinExistence type="predicted"/>
<evidence type="ECO:0000256" key="1">
    <source>
        <dbReference type="SAM" id="MobiDB-lite"/>
    </source>
</evidence>
<dbReference type="EMBL" id="JAPFFF010000004">
    <property type="protein sequence ID" value="KAK8892714.1"/>
    <property type="molecule type" value="Genomic_DNA"/>
</dbReference>
<reference evidence="2 3" key="1">
    <citation type="submission" date="2024-04" db="EMBL/GenBank/DDBJ databases">
        <title>Tritrichomonas musculus Genome.</title>
        <authorList>
            <person name="Alves-Ferreira E."/>
            <person name="Grigg M."/>
            <person name="Lorenzi H."/>
            <person name="Galac M."/>
        </authorList>
    </citation>
    <scope>NUCLEOTIDE SEQUENCE [LARGE SCALE GENOMIC DNA]</scope>
    <source>
        <strain evidence="2 3">EAF2021</strain>
    </source>
</reference>
<name>A0ABR2KNS4_9EUKA</name>
<protein>
    <submittedName>
        <fullName evidence="2">Uncharacterized protein</fullName>
    </submittedName>
</protein>
<keyword evidence="3" id="KW-1185">Reference proteome</keyword>
<evidence type="ECO:0000313" key="2">
    <source>
        <dbReference type="EMBL" id="KAK8892714.1"/>
    </source>
</evidence>